<protein>
    <submittedName>
        <fullName evidence="2">T9SS type B sorting domain-containing protein</fullName>
    </submittedName>
</protein>
<dbReference type="PROSITE" id="PS50041">
    <property type="entry name" value="C_TYPE_LECTIN_2"/>
    <property type="match status" value="1"/>
</dbReference>
<proteinExistence type="predicted"/>
<dbReference type="SUPFAM" id="SSF49299">
    <property type="entry name" value="PKD domain"/>
    <property type="match status" value="1"/>
</dbReference>
<dbReference type="InterPro" id="IPR016186">
    <property type="entry name" value="C-type_lectin-like/link_sf"/>
</dbReference>
<dbReference type="NCBIfam" id="TIGR04131">
    <property type="entry name" value="Bac_Flav_CTERM"/>
    <property type="match status" value="1"/>
</dbReference>
<reference evidence="3" key="1">
    <citation type="journal article" date="2019" name="Int. J. Syst. Evol. Microbiol.">
        <title>The Global Catalogue of Microorganisms (GCM) 10K type strain sequencing project: providing services to taxonomists for standard genome sequencing and annotation.</title>
        <authorList>
            <consortium name="The Broad Institute Genomics Platform"/>
            <consortium name="The Broad Institute Genome Sequencing Center for Infectious Disease"/>
            <person name="Wu L."/>
            <person name="Ma J."/>
        </authorList>
    </citation>
    <scope>NUCLEOTIDE SEQUENCE [LARGE SCALE GENOMIC DNA]</scope>
    <source>
        <strain evidence="3">KCTC 42107</strain>
    </source>
</reference>
<dbReference type="Pfam" id="PF13585">
    <property type="entry name" value="CHU_C"/>
    <property type="match status" value="1"/>
</dbReference>
<dbReference type="InterPro" id="IPR016187">
    <property type="entry name" value="CTDL_fold"/>
</dbReference>
<dbReference type="InterPro" id="IPR035986">
    <property type="entry name" value="PKD_dom_sf"/>
</dbReference>
<sequence length="704" mass="74654">MILFQPSFNGSISSARLFGTALFLFVIQHINAQDIAPVVTATGQQTYCPGTPLNIATDFNITDVDDTGAEAAYIQISSGYVNGEDIVSLNSVPGLTATWNATSATLTIKSTTPGAEIPYPTLRDAIKFNVIYNNMSANPSAGQRTFSISLGDANYLASTGHYYKFIAADGILWTNAKIEAENTTYYGLQGYLATLGSADEAQLCGEQATGTGWIGGSDAEQEGVWKWMTGPEAGTVFWNGGANGSTPNFAFWNSGEPNNMGAEDYAHITAPGVGIPGSWNDLANAGSGGQYAPKGYIVEFGGMPGDPVLQISATTTIDVEKLTETTPAQRCGDGAVTLQAVSTGGMVYWYDAPTGGNLLTTGSSFTTPSLSQTTTYYASAYSPGCITGPRRAVIATINTQPSLPNPDPVAPVCYGDPAQLTATVTSGTLNWYDAPTGGTLLGTGSPFTTSPLTAETTFYAEVVSTGCPATSREAVIVSVLPLPVVTDEEIEFCEKTRTTINAGISGVTYEWSTGATTPSIEINAAGTYTVKVTNPAGCSAVKTITATTLPSADIVRVEVNSDVATVIMSDPEINHYVFSLDGNSYGDSNVFYNLNPGQHTIKVRSKNGCGSDSMTFYVYMIPKFFTPNGDNINDVFTIAGMSAYPQATINIFDRYGKIVAALNSRNRSWDGTFQGHRLPATDYWYIIKLTYDSEEIKGHFSLIR</sequence>
<keyword evidence="3" id="KW-1185">Reference proteome</keyword>
<gene>
    <name evidence="2" type="ORF">ACFSR3_00175</name>
</gene>
<dbReference type="InterPro" id="IPR026341">
    <property type="entry name" value="T9SS_type_B"/>
</dbReference>
<feature type="domain" description="C-type lectin" evidence="1">
    <location>
        <begin position="158"/>
        <end position="281"/>
    </location>
</feature>
<name>A0ABW5NRL7_9FLAO</name>
<dbReference type="SUPFAM" id="SSF56436">
    <property type="entry name" value="C-type lectin-like"/>
    <property type="match status" value="1"/>
</dbReference>
<evidence type="ECO:0000313" key="2">
    <source>
        <dbReference type="EMBL" id="MFD2600457.1"/>
    </source>
</evidence>
<evidence type="ECO:0000259" key="1">
    <source>
        <dbReference type="PROSITE" id="PS50041"/>
    </source>
</evidence>
<dbReference type="InterPro" id="IPR001304">
    <property type="entry name" value="C-type_lectin-like"/>
</dbReference>
<dbReference type="Proteomes" id="UP001597480">
    <property type="component" value="Unassembled WGS sequence"/>
</dbReference>
<dbReference type="RefSeq" id="WP_379819168.1">
    <property type="nucleotide sequence ID" value="NZ_JBHUMD010000001.1"/>
</dbReference>
<dbReference type="EMBL" id="JBHUMD010000001">
    <property type="protein sequence ID" value="MFD2600457.1"/>
    <property type="molecule type" value="Genomic_DNA"/>
</dbReference>
<evidence type="ECO:0000313" key="3">
    <source>
        <dbReference type="Proteomes" id="UP001597480"/>
    </source>
</evidence>
<comment type="caution">
    <text evidence="2">The sequence shown here is derived from an EMBL/GenBank/DDBJ whole genome shotgun (WGS) entry which is preliminary data.</text>
</comment>
<dbReference type="Pfam" id="PF19081">
    <property type="entry name" value="Ig_7"/>
    <property type="match status" value="2"/>
</dbReference>
<dbReference type="Gene3D" id="3.10.100.10">
    <property type="entry name" value="Mannose-Binding Protein A, subunit A"/>
    <property type="match status" value="1"/>
</dbReference>
<dbReference type="CDD" id="cd03603">
    <property type="entry name" value="CLECT_VCBS"/>
    <property type="match status" value="1"/>
</dbReference>
<dbReference type="InterPro" id="IPR013783">
    <property type="entry name" value="Ig-like_fold"/>
</dbReference>
<dbReference type="InterPro" id="IPR034007">
    <property type="entry name" value="CTLD_bac"/>
</dbReference>
<accession>A0ABW5NRL7</accession>
<dbReference type="InterPro" id="IPR044023">
    <property type="entry name" value="Ig_7"/>
</dbReference>
<dbReference type="Gene3D" id="2.60.40.10">
    <property type="entry name" value="Immunoglobulins"/>
    <property type="match status" value="1"/>
</dbReference>
<organism evidence="2 3">
    <name type="scientific">Flavobacterium suzhouense</name>
    <dbReference type="NCBI Taxonomy" id="1529638"/>
    <lineage>
        <taxon>Bacteria</taxon>
        <taxon>Pseudomonadati</taxon>
        <taxon>Bacteroidota</taxon>
        <taxon>Flavobacteriia</taxon>
        <taxon>Flavobacteriales</taxon>
        <taxon>Flavobacteriaceae</taxon>
        <taxon>Flavobacterium</taxon>
    </lineage>
</organism>